<protein>
    <submittedName>
        <fullName evidence="2">Uncharacterized protein</fullName>
    </submittedName>
</protein>
<dbReference type="EMBL" id="CM026426">
    <property type="protein sequence ID" value="KAG0573873.1"/>
    <property type="molecule type" value="Genomic_DNA"/>
</dbReference>
<comment type="caution">
    <text evidence="2">The sequence shown here is derived from an EMBL/GenBank/DDBJ whole genome shotgun (WGS) entry which is preliminary data.</text>
</comment>
<gene>
    <name evidence="2" type="ORF">KC19_VG217200</name>
</gene>
<feature type="compositionally biased region" description="Basic and acidic residues" evidence="1">
    <location>
        <begin position="158"/>
        <end position="181"/>
    </location>
</feature>
<keyword evidence="3" id="KW-1185">Reference proteome</keyword>
<dbReference type="Proteomes" id="UP000822688">
    <property type="component" value="Chromosome V"/>
</dbReference>
<accession>A0A8T0HTM9</accession>
<name>A0A8T0HTM9_CERPU</name>
<evidence type="ECO:0000313" key="3">
    <source>
        <dbReference type="Proteomes" id="UP000822688"/>
    </source>
</evidence>
<feature type="region of interest" description="Disordered" evidence="1">
    <location>
        <begin position="143"/>
        <end position="218"/>
    </location>
</feature>
<dbReference type="AlphaFoldDB" id="A0A8T0HTM9"/>
<proteinExistence type="predicted"/>
<reference evidence="2" key="1">
    <citation type="submission" date="2020-06" db="EMBL/GenBank/DDBJ databases">
        <title>WGS assembly of Ceratodon purpureus strain R40.</title>
        <authorList>
            <person name="Carey S.B."/>
            <person name="Jenkins J."/>
            <person name="Shu S."/>
            <person name="Lovell J.T."/>
            <person name="Sreedasyam A."/>
            <person name="Maumus F."/>
            <person name="Tiley G.P."/>
            <person name="Fernandez-Pozo N."/>
            <person name="Barry K."/>
            <person name="Chen C."/>
            <person name="Wang M."/>
            <person name="Lipzen A."/>
            <person name="Daum C."/>
            <person name="Saski C.A."/>
            <person name="Payton A.C."/>
            <person name="Mcbreen J.C."/>
            <person name="Conrad R.E."/>
            <person name="Kollar L.M."/>
            <person name="Olsson S."/>
            <person name="Huttunen S."/>
            <person name="Landis J.B."/>
            <person name="Wickett N.J."/>
            <person name="Johnson M.G."/>
            <person name="Rensing S.A."/>
            <person name="Grimwood J."/>
            <person name="Schmutz J."/>
            <person name="Mcdaniel S.F."/>
        </authorList>
    </citation>
    <scope>NUCLEOTIDE SEQUENCE</scope>
    <source>
        <strain evidence="2">R40</strain>
    </source>
</reference>
<organism evidence="2 3">
    <name type="scientific">Ceratodon purpureus</name>
    <name type="common">Fire moss</name>
    <name type="synonym">Dicranum purpureum</name>
    <dbReference type="NCBI Taxonomy" id="3225"/>
    <lineage>
        <taxon>Eukaryota</taxon>
        <taxon>Viridiplantae</taxon>
        <taxon>Streptophyta</taxon>
        <taxon>Embryophyta</taxon>
        <taxon>Bryophyta</taxon>
        <taxon>Bryophytina</taxon>
        <taxon>Bryopsida</taxon>
        <taxon>Dicranidae</taxon>
        <taxon>Pseudoditrichales</taxon>
        <taxon>Ditrichaceae</taxon>
        <taxon>Ceratodon</taxon>
    </lineage>
</organism>
<evidence type="ECO:0000313" key="2">
    <source>
        <dbReference type="EMBL" id="KAG0573873.1"/>
    </source>
</evidence>
<sequence>MDIRRETKKAAGVAGGAPGATSTTVGNGKRNISSLEVEVEAGTVNDSGTQGAGEGLLLKRPKGVKKAKAALIFSKVRKEAMRASAAATSEMADATRKKAQILADHHAMEVMTMPDELIQTKEAREYMRLRRQEELAKIRERMAPKPKPNAAIHMRRSPVIEREPTIESRGEEPRGEEPRGDGEEEEITGEALEDGHEIEEGGFDLNKGYAFEEPLEVE</sequence>
<feature type="compositionally biased region" description="Acidic residues" evidence="1">
    <location>
        <begin position="182"/>
        <end position="192"/>
    </location>
</feature>
<evidence type="ECO:0000256" key="1">
    <source>
        <dbReference type="SAM" id="MobiDB-lite"/>
    </source>
</evidence>
<feature type="region of interest" description="Disordered" evidence="1">
    <location>
        <begin position="1"/>
        <end position="29"/>
    </location>
</feature>